<dbReference type="SUPFAM" id="SSF48371">
    <property type="entry name" value="ARM repeat"/>
    <property type="match status" value="1"/>
</dbReference>
<dbReference type="PANTHER" id="PTHR34105:SF1">
    <property type="entry name" value="PROLINE-, GLUTAMIC ACID- AND LEUCINE-RICH PROTEIN 1"/>
    <property type="match status" value="1"/>
</dbReference>
<dbReference type="Proteomes" id="UP000326396">
    <property type="component" value="Linkage Group LG1"/>
</dbReference>
<name>A0A5N6Q7Q6_9ASTR</name>
<protein>
    <recommendedName>
        <fullName evidence="5">Pre-rRNA-processing protein RIX1 N-terminal domain-containing protein</fullName>
    </recommendedName>
</protein>
<gene>
    <name evidence="6" type="ORF">E3N88_03034</name>
</gene>
<reference evidence="6 7" key="1">
    <citation type="submission" date="2019-05" db="EMBL/GenBank/DDBJ databases">
        <title>Mikania micrantha, genome provides insights into the molecular mechanism of rapid growth.</title>
        <authorList>
            <person name="Liu B."/>
        </authorList>
    </citation>
    <scope>NUCLEOTIDE SEQUENCE [LARGE SCALE GENOMIC DNA]</scope>
    <source>
        <strain evidence="6">NLD-2019</strain>
        <tissue evidence="6">Leaf</tissue>
    </source>
</reference>
<evidence type="ECO:0000256" key="4">
    <source>
        <dbReference type="SAM" id="MobiDB-lite"/>
    </source>
</evidence>
<comment type="similarity">
    <text evidence="2">Belongs to the RIX1/PELP1 family.</text>
</comment>
<dbReference type="AlphaFoldDB" id="A0A5N6Q7Q6"/>
<evidence type="ECO:0000256" key="2">
    <source>
        <dbReference type="ARBA" id="ARBA00010511"/>
    </source>
</evidence>
<proteinExistence type="inferred from homology"/>
<dbReference type="GO" id="GO:0005634">
    <property type="term" value="C:nucleus"/>
    <property type="evidence" value="ECO:0007669"/>
    <property type="project" value="UniProtKB-SubCell"/>
</dbReference>
<dbReference type="InterPro" id="IPR016024">
    <property type="entry name" value="ARM-type_fold"/>
</dbReference>
<keyword evidence="3" id="KW-0539">Nucleus</keyword>
<organism evidence="6 7">
    <name type="scientific">Mikania micrantha</name>
    <name type="common">bitter vine</name>
    <dbReference type="NCBI Taxonomy" id="192012"/>
    <lineage>
        <taxon>Eukaryota</taxon>
        <taxon>Viridiplantae</taxon>
        <taxon>Streptophyta</taxon>
        <taxon>Embryophyta</taxon>
        <taxon>Tracheophyta</taxon>
        <taxon>Spermatophyta</taxon>
        <taxon>Magnoliopsida</taxon>
        <taxon>eudicotyledons</taxon>
        <taxon>Gunneridae</taxon>
        <taxon>Pentapetalae</taxon>
        <taxon>asterids</taxon>
        <taxon>campanulids</taxon>
        <taxon>Asterales</taxon>
        <taxon>Asteraceae</taxon>
        <taxon>Asteroideae</taxon>
        <taxon>Heliantheae alliance</taxon>
        <taxon>Eupatorieae</taxon>
        <taxon>Mikania</taxon>
    </lineage>
</organism>
<comment type="caution">
    <text evidence="6">The sequence shown here is derived from an EMBL/GenBank/DDBJ whole genome shotgun (WGS) entry which is preliminary data.</text>
</comment>
<feature type="region of interest" description="Disordered" evidence="4">
    <location>
        <begin position="784"/>
        <end position="809"/>
    </location>
</feature>
<sequence length="809" mass="89015">MAAFDYAQNLYDVALKPRLLRSLIDEHIPEEKQQLGNSLALAHVVSAIRTHELLSERVVQSRDDKKMIEKWKSAVDFWIDRVLVLVSSNMPDKCWAGICLLGVTCEGCSSERFLASYSVWFQKLLSHLQTPAGSNFAKLACCFSTADLLTRLSGFPNMKRDGSSHAAKLVQPVLKLIQEDSSDTEGAINLLCTILTLFPSSFQKNYDSAEAAIVTKLMSGKCHTNMVKKLARCLSLLPKSKGDADSWSLMIQKVLIAINVLLNDSYQGLEEETKTMRALVPPGKDPPTPLGGLTIFDISNKLTRLERVSVASISSLMLCCSTMLTTSYPAQAKVPIQSLLMLVERVLMVDGSLTQTLYPTITAMQQEYVCVELPVHHTFSLDILCGIVKEAHSQLLPHAAHIIRIVTDYLRKCELPELRIKLYALIKLMLLSMGVGLSLYLAEDVVSNASIDLDSVGDHDGEACSNSESMQKKRKHEMAFMPIGNHSETNYSPKNPIPVTVKIAALEALETLLTVGGASGSDSWRSGVDSLVITVATDACKGGWIKQANYYNNSCNSGSSWADFQLASLRALLASLLSPGRIRPPYLAHGLELYRKGKQETGTKLAEFCAHALMALEVLIHPRAIPLIDFGSSIEYPDNRVKNRFMEYTYSGAQKHNVFSGGTSRNEPENAESEDDDLYEKWVNDNDGNQPPVTDQELKEITPKLGEKVVSIEVSSSGAEVVPENKGKGILVETQSIAEVNKQSESQSLTVDFGESDNMVAFDMEAEDKTPVLGSVEGMEFKFDLGDKDDDPMDDIPDIVDVEPDSDEE</sequence>
<feature type="region of interest" description="Disordered" evidence="4">
    <location>
        <begin position="656"/>
        <end position="676"/>
    </location>
</feature>
<feature type="compositionally biased region" description="Acidic residues" evidence="4">
    <location>
        <begin position="787"/>
        <end position="809"/>
    </location>
</feature>
<evidence type="ECO:0000256" key="3">
    <source>
        <dbReference type="ARBA" id="ARBA00023242"/>
    </source>
</evidence>
<keyword evidence="7" id="KW-1185">Reference proteome</keyword>
<evidence type="ECO:0000313" key="6">
    <source>
        <dbReference type="EMBL" id="KAD7479898.1"/>
    </source>
</evidence>
<comment type="subcellular location">
    <subcellularLocation>
        <location evidence="1">Nucleus</location>
    </subcellularLocation>
</comment>
<dbReference type="OrthoDB" id="20900at2759"/>
<evidence type="ECO:0000313" key="7">
    <source>
        <dbReference type="Proteomes" id="UP000326396"/>
    </source>
</evidence>
<dbReference type="Pfam" id="PF08167">
    <property type="entry name" value="RIX1"/>
    <property type="match status" value="1"/>
</dbReference>
<accession>A0A5N6Q7Q6</accession>
<dbReference type="PANTHER" id="PTHR34105">
    <property type="entry name" value="PROLINE-, GLUTAMIC ACID- AND LEUCINE-RICH PROTEIN 1"/>
    <property type="match status" value="1"/>
</dbReference>
<evidence type="ECO:0000256" key="1">
    <source>
        <dbReference type="ARBA" id="ARBA00004123"/>
    </source>
</evidence>
<feature type="domain" description="Pre-rRNA-processing protein RIX1 N-terminal" evidence="5">
    <location>
        <begin position="31"/>
        <end position="222"/>
    </location>
</feature>
<dbReference type="EMBL" id="SZYD01000001">
    <property type="protein sequence ID" value="KAD7479898.1"/>
    <property type="molecule type" value="Genomic_DNA"/>
</dbReference>
<dbReference type="GO" id="GO:0006364">
    <property type="term" value="P:rRNA processing"/>
    <property type="evidence" value="ECO:0007669"/>
    <property type="project" value="TreeGrafter"/>
</dbReference>
<evidence type="ECO:0000259" key="5">
    <source>
        <dbReference type="Pfam" id="PF08167"/>
    </source>
</evidence>
<dbReference type="InterPro" id="IPR012583">
    <property type="entry name" value="RIX1_N"/>
</dbReference>